<dbReference type="OMA" id="HDRRYVR"/>
<gene>
    <name evidence="10" type="primary">Gdpd4</name>
</gene>
<evidence type="ECO:0000256" key="2">
    <source>
        <dbReference type="ARBA" id="ARBA00007277"/>
    </source>
</evidence>
<dbReference type="InterPro" id="IPR030395">
    <property type="entry name" value="GP_PDE_dom"/>
</dbReference>
<dbReference type="GO" id="GO:0008889">
    <property type="term" value="F:glycerophosphodiester phosphodiesterase activity"/>
    <property type="evidence" value="ECO:0007669"/>
    <property type="project" value="TreeGrafter"/>
</dbReference>
<dbReference type="PROSITE" id="PS51704">
    <property type="entry name" value="GP_PDE"/>
    <property type="match status" value="1"/>
</dbReference>
<organism evidence="10 11">
    <name type="scientific">Jaculus jaculus</name>
    <name type="common">Lesser Egyptian jerboa</name>
    <dbReference type="NCBI Taxonomy" id="51337"/>
    <lineage>
        <taxon>Eukaryota</taxon>
        <taxon>Metazoa</taxon>
        <taxon>Chordata</taxon>
        <taxon>Craniata</taxon>
        <taxon>Vertebrata</taxon>
        <taxon>Euteleostomi</taxon>
        <taxon>Mammalia</taxon>
        <taxon>Eutheria</taxon>
        <taxon>Euarchontoglires</taxon>
        <taxon>Glires</taxon>
        <taxon>Rodentia</taxon>
        <taxon>Myomorpha</taxon>
        <taxon>Dipodoidea</taxon>
        <taxon>Dipodidae</taxon>
        <taxon>Dipodinae</taxon>
        <taxon>Jaculus</taxon>
    </lineage>
</organism>
<proteinExistence type="inferred from homology"/>
<dbReference type="GO" id="GO:0016020">
    <property type="term" value="C:membrane"/>
    <property type="evidence" value="ECO:0007669"/>
    <property type="project" value="UniProtKB-SubCell"/>
</dbReference>
<keyword evidence="7" id="KW-0325">Glycoprotein</keyword>
<comment type="subcellular location">
    <subcellularLocation>
        <location evidence="1">Membrane</location>
        <topology evidence="1">Multi-pass membrane protein</topology>
    </subcellularLocation>
</comment>
<evidence type="ECO:0000313" key="10">
    <source>
        <dbReference type="Ensembl" id="ENSJJAP00000016208.1"/>
    </source>
</evidence>
<comment type="similarity">
    <text evidence="2">Belongs to the glycerophosphoryl diester phosphodiesterase family.</text>
</comment>
<keyword evidence="4" id="KW-0378">Hydrolase</keyword>
<protein>
    <submittedName>
        <fullName evidence="10">Glycerophosphodiester phosphodiesterase domain containing 4</fullName>
    </submittedName>
</protein>
<reference evidence="10" key="2">
    <citation type="submission" date="2025-09" db="UniProtKB">
        <authorList>
            <consortium name="Ensembl"/>
        </authorList>
    </citation>
    <scope>IDENTIFICATION</scope>
</reference>
<dbReference type="Ensembl" id="ENSJJAT00000022716.1">
    <property type="protein sequence ID" value="ENSJJAP00000016208.1"/>
    <property type="gene ID" value="ENSJJAG00000018120.1"/>
</dbReference>
<feature type="transmembrane region" description="Helical" evidence="8">
    <location>
        <begin position="67"/>
        <end position="87"/>
    </location>
</feature>
<keyword evidence="3 8" id="KW-0812">Transmembrane</keyword>
<evidence type="ECO:0000256" key="8">
    <source>
        <dbReference type="SAM" id="Phobius"/>
    </source>
</evidence>
<dbReference type="Proteomes" id="UP000694385">
    <property type="component" value="Unassembled WGS sequence"/>
</dbReference>
<keyword evidence="6 8" id="KW-0472">Membrane</keyword>
<dbReference type="PANTHER" id="PTHR23344:SF13">
    <property type="entry name" value="GLYCEROPHOSPHODIESTER PHOSPHODIESTERASE DOMAIN-CONTAINING PROTEIN 4"/>
    <property type="match status" value="1"/>
</dbReference>
<evidence type="ECO:0000256" key="6">
    <source>
        <dbReference type="ARBA" id="ARBA00023136"/>
    </source>
</evidence>
<dbReference type="GeneTree" id="ENSGT00940000156251"/>
<dbReference type="GO" id="GO:0006629">
    <property type="term" value="P:lipid metabolic process"/>
    <property type="evidence" value="ECO:0007669"/>
    <property type="project" value="InterPro"/>
</dbReference>
<feature type="transmembrane region" description="Helical" evidence="8">
    <location>
        <begin position="107"/>
        <end position="137"/>
    </location>
</feature>
<feature type="transmembrane region" description="Helical" evidence="8">
    <location>
        <begin position="183"/>
        <end position="208"/>
    </location>
</feature>
<dbReference type="SUPFAM" id="SSF51695">
    <property type="entry name" value="PLC-like phosphodiesterases"/>
    <property type="match status" value="1"/>
</dbReference>
<keyword evidence="5 8" id="KW-1133">Transmembrane helix</keyword>
<evidence type="ECO:0000256" key="5">
    <source>
        <dbReference type="ARBA" id="ARBA00022989"/>
    </source>
</evidence>
<dbReference type="Pfam" id="PF03009">
    <property type="entry name" value="GDPD"/>
    <property type="match status" value="1"/>
</dbReference>
<feature type="domain" description="GP-PDE" evidence="9">
    <location>
        <begin position="278"/>
        <end position="535"/>
    </location>
</feature>
<name>A0A8C5L1F9_JACJA</name>
<evidence type="ECO:0000256" key="7">
    <source>
        <dbReference type="ARBA" id="ARBA00023180"/>
    </source>
</evidence>
<dbReference type="InterPro" id="IPR017946">
    <property type="entry name" value="PLC-like_Pdiesterase_TIM-brl"/>
</dbReference>
<accession>A0A8C5L1F9</accession>
<evidence type="ECO:0000259" key="9">
    <source>
        <dbReference type="PROSITE" id="PS51704"/>
    </source>
</evidence>
<feature type="transmembrane region" description="Helical" evidence="8">
    <location>
        <begin position="545"/>
        <end position="570"/>
    </location>
</feature>
<evidence type="ECO:0000256" key="4">
    <source>
        <dbReference type="ARBA" id="ARBA00022801"/>
    </source>
</evidence>
<dbReference type="Gene3D" id="3.20.20.190">
    <property type="entry name" value="Phosphatidylinositol (PI) phosphodiesterase"/>
    <property type="match status" value="1"/>
</dbReference>
<reference evidence="10" key="1">
    <citation type="submission" date="2025-08" db="UniProtKB">
        <authorList>
            <consortium name="Ensembl"/>
        </authorList>
    </citation>
    <scope>IDENTIFICATION</scope>
</reference>
<evidence type="ECO:0000313" key="11">
    <source>
        <dbReference type="Proteomes" id="UP000694385"/>
    </source>
</evidence>
<sequence>MHEDSRHEAGHGKTETSASGHESWVARNFNYQCYITCLTGFYSCRWTAQQWERTEYGSCCCSWREQLFYMFLISACFLSNLVLFVWAETSNEYFSFDWVVYLGTGKWFFCSIILLSFLGIVAMYTSLLLVISFLLLWERIELSLHISHKILVTASSLLAVFLMAVLCQHWKDKWLIFGLSLKIFAPLVHLILITLMVIASWPIAIYVAHLETEVRIRRYRVENYENEDLETHNKVTRLKALQVAAGLSFLLILLCLYLIPLGIYSPCIQEKKNLGPKPVFFGHRGAPMMAPENTMMSFEKAVEYDIFGLETDVHVSYDHVPFIMHDFDLSRTTNIREVLPEDIHKHTSLFKWPFLSTLNAGKWFLEHKPFINMDPLSEADKKRASNQSIPLLSDVLQLAKKEQKFVIFDLFHPPVEHPYRNTFVRKVVRVILESKIEQHLIFWLPSFDRSYVRYMAPGFQQVGRLLPTERLTRENISIINVDYKRLFYRGMREYKAANIYINLYLVNEPWLFSLAWCSKINSVTTDNIKLLSQLNHPHFFMTPSYYMYVWLLMDIVSAVFICIIFTFHWWRELKKKRWLNPTNATPGKMRGLARSFLFILAIDSGRRDLLDMFLTSAKSMWEITQVGTREKLGRVQSFLLCPFISSVNSTKCQWEIFDKSYVIVTDLNCVVRPIMVCKLLNINKLKIGFVFYLFI</sequence>
<feature type="transmembrane region" description="Helical" evidence="8">
    <location>
        <begin position="243"/>
        <end position="264"/>
    </location>
</feature>
<dbReference type="PANTHER" id="PTHR23344">
    <property type="entry name" value="GLYCEROPHOSPHORYL DIESTER PHOSPHODIESTERASE"/>
    <property type="match status" value="1"/>
</dbReference>
<dbReference type="AlphaFoldDB" id="A0A8C5L1F9"/>
<feature type="transmembrane region" description="Helical" evidence="8">
    <location>
        <begin position="149"/>
        <end position="171"/>
    </location>
</feature>
<keyword evidence="11" id="KW-1185">Reference proteome</keyword>
<evidence type="ECO:0000256" key="3">
    <source>
        <dbReference type="ARBA" id="ARBA00022692"/>
    </source>
</evidence>
<evidence type="ECO:0000256" key="1">
    <source>
        <dbReference type="ARBA" id="ARBA00004141"/>
    </source>
</evidence>